<dbReference type="AlphaFoldDB" id="A0A327S6W7"/>
<sequence>MSEIYNTDVLIIGGGPSGTSAALSLLDQTSLTVILTDHTAFDTSRIGEHVDASLFNPF</sequence>
<proteinExistence type="predicted"/>
<dbReference type="SUPFAM" id="SSF51905">
    <property type="entry name" value="FAD/NAD(P)-binding domain"/>
    <property type="match status" value="1"/>
</dbReference>
<dbReference type="EMBL" id="QLLR01000030">
    <property type="protein sequence ID" value="RAJ24641.1"/>
    <property type="molecule type" value="Genomic_DNA"/>
</dbReference>
<dbReference type="Proteomes" id="UP000249754">
    <property type="component" value="Unassembled WGS sequence"/>
</dbReference>
<dbReference type="Gene3D" id="3.50.50.60">
    <property type="entry name" value="FAD/NAD(P)-binding domain"/>
    <property type="match status" value="1"/>
</dbReference>
<reference evidence="1 2" key="1">
    <citation type="submission" date="2018-06" db="EMBL/GenBank/DDBJ databases">
        <title>Genomic Encyclopedia of Archaeal and Bacterial Type Strains, Phase II (KMG-II): from individual species to whole genera.</title>
        <authorList>
            <person name="Goeker M."/>
        </authorList>
    </citation>
    <scope>NUCLEOTIDE SEQUENCE [LARGE SCALE GENOMIC DNA]</scope>
    <source>
        <strain evidence="1 2">DSM 14825</strain>
    </source>
</reference>
<organism evidence="1 2">
    <name type="scientific">Pedobacter cryoconitis</name>
    <dbReference type="NCBI Taxonomy" id="188932"/>
    <lineage>
        <taxon>Bacteria</taxon>
        <taxon>Pseudomonadati</taxon>
        <taxon>Bacteroidota</taxon>
        <taxon>Sphingobacteriia</taxon>
        <taxon>Sphingobacteriales</taxon>
        <taxon>Sphingobacteriaceae</taxon>
        <taxon>Pedobacter</taxon>
    </lineage>
</organism>
<accession>A0A327S6W7</accession>
<protein>
    <submittedName>
        <fullName evidence="1">Uncharacterized protein</fullName>
    </submittedName>
</protein>
<dbReference type="InterPro" id="IPR036188">
    <property type="entry name" value="FAD/NAD-bd_sf"/>
</dbReference>
<gene>
    <name evidence="1" type="ORF">LY11_04362</name>
</gene>
<name>A0A327S6W7_9SPHI</name>
<comment type="caution">
    <text evidence="1">The sequence shown here is derived from an EMBL/GenBank/DDBJ whole genome shotgun (WGS) entry which is preliminary data.</text>
</comment>
<evidence type="ECO:0000313" key="2">
    <source>
        <dbReference type="Proteomes" id="UP000249754"/>
    </source>
</evidence>
<dbReference type="RefSeq" id="WP_170132746.1">
    <property type="nucleotide sequence ID" value="NZ_QLLR01000030.1"/>
</dbReference>
<evidence type="ECO:0000313" key="1">
    <source>
        <dbReference type="EMBL" id="RAJ24641.1"/>
    </source>
</evidence>